<accession>A0A4S4EGS2</accession>
<sequence>MTSLQTHPSYLQFCHCSTSAPKIPYLLNPNSILLSQNLLFSGKTRVLSSSFEGKDELCYVCCFCKTNSEVENVSLQIQEEIVIETETETEIGRPPLNINLTIILAEGVRAGVKTASIACVGSDVPTYTFNVGIWRS</sequence>
<comment type="caution">
    <text evidence="1">The sequence shown here is derived from an EMBL/GenBank/DDBJ whole genome shotgun (WGS) entry which is preliminary data.</text>
</comment>
<protein>
    <submittedName>
        <fullName evidence="1">Uncharacterized protein</fullName>
    </submittedName>
</protein>
<reference evidence="1 2" key="1">
    <citation type="journal article" date="2018" name="Proc. Natl. Acad. Sci. U.S.A.">
        <title>Draft genome sequence of Camellia sinensis var. sinensis provides insights into the evolution of the tea genome and tea quality.</title>
        <authorList>
            <person name="Wei C."/>
            <person name="Yang H."/>
            <person name="Wang S."/>
            <person name="Zhao J."/>
            <person name="Liu C."/>
            <person name="Gao L."/>
            <person name="Xia E."/>
            <person name="Lu Y."/>
            <person name="Tai Y."/>
            <person name="She G."/>
            <person name="Sun J."/>
            <person name="Cao H."/>
            <person name="Tong W."/>
            <person name="Gao Q."/>
            <person name="Li Y."/>
            <person name="Deng W."/>
            <person name="Jiang X."/>
            <person name="Wang W."/>
            <person name="Chen Q."/>
            <person name="Zhang S."/>
            <person name="Li H."/>
            <person name="Wu J."/>
            <person name="Wang P."/>
            <person name="Li P."/>
            <person name="Shi C."/>
            <person name="Zheng F."/>
            <person name="Jian J."/>
            <person name="Huang B."/>
            <person name="Shan D."/>
            <person name="Shi M."/>
            <person name="Fang C."/>
            <person name="Yue Y."/>
            <person name="Li F."/>
            <person name="Li D."/>
            <person name="Wei S."/>
            <person name="Han B."/>
            <person name="Jiang C."/>
            <person name="Yin Y."/>
            <person name="Xia T."/>
            <person name="Zhang Z."/>
            <person name="Bennetzen J.L."/>
            <person name="Zhao S."/>
            <person name="Wan X."/>
        </authorList>
    </citation>
    <scope>NUCLEOTIDE SEQUENCE [LARGE SCALE GENOMIC DNA]</scope>
    <source>
        <strain evidence="2">cv. Shuchazao</strain>
        <tissue evidence="1">Leaf</tissue>
    </source>
</reference>
<evidence type="ECO:0000313" key="1">
    <source>
        <dbReference type="EMBL" id="THG15660.1"/>
    </source>
</evidence>
<gene>
    <name evidence="1" type="ORF">TEA_005792</name>
</gene>
<dbReference type="AlphaFoldDB" id="A0A4S4EGS2"/>
<keyword evidence="2" id="KW-1185">Reference proteome</keyword>
<proteinExistence type="predicted"/>
<name>A0A4S4EGS2_CAMSN</name>
<organism evidence="1 2">
    <name type="scientific">Camellia sinensis var. sinensis</name>
    <name type="common">China tea</name>
    <dbReference type="NCBI Taxonomy" id="542762"/>
    <lineage>
        <taxon>Eukaryota</taxon>
        <taxon>Viridiplantae</taxon>
        <taxon>Streptophyta</taxon>
        <taxon>Embryophyta</taxon>
        <taxon>Tracheophyta</taxon>
        <taxon>Spermatophyta</taxon>
        <taxon>Magnoliopsida</taxon>
        <taxon>eudicotyledons</taxon>
        <taxon>Gunneridae</taxon>
        <taxon>Pentapetalae</taxon>
        <taxon>asterids</taxon>
        <taxon>Ericales</taxon>
        <taxon>Theaceae</taxon>
        <taxon>Camellia</taxon>
    </lineage>
</organism>
<dbReference type="Proteomes" id="UP000306102">
    <property type="component" value="Unassembled WGS sequence"/>
</dbReference>
<evidence type="ECO:0000313" key="2">
    <source>
        <dbReference type="Proteomes" id="UP000306102"/>
    </source>
</evidence>
<dbReference type="EMBL" id="SDRB02004588">
    <property type="protein sequence ID" value="THG15660.1"/>
    <property type="molecule type" value="Genomic_DNA"/>
</dbReference>
<dbReference type="STRING" id="542762.A0A4S4EGS2"/>